<accession>A0A443SQE6</accession>
<dbReference type="Gene3D" id="3.30.1370.110">
    <property type="match status" value="1"/>
</dbReference>
<dbReference type="SUPFAM" id="SSF160443">
    <property type="entry name" value="SMR domain-like"/>
    <property type="match status" value="1"/>
</dbReference>
<reference evidence="3 4" key="1">
    <citation type="journal article" date="2018" name="Gigascience">
        <title>Genomes of trombidid mites reveal novel predicted allergens and laterally-transferred genes associated with secondary metabolism.</title>
        <authorList>
            <person name="Dong X."/>
            <person name="Chaisiri K."/>
            <person name="Xia D."/>
            <person name="Armstrong S.D."/>
            <person name="Fang Y."/>
            <person name="Donnelly M.J."/>
            <person name="Kadowaki T."/>
            <person name="McGarry J.W."/>
            <person name="Darby A.C."/>
            <person name="Makepeace B.L."/>
        </authorList>
    </citation>
    <scope>NUCLEOTIDE SEQUENCE [LARGE SCALE GENOMIC DNA]</scope>
    <source>
        <strain evidence="3">UoL-UT</strain>
    </source>
</reference>
<dbReference type="SUPFAM" id="SSF52540">
    <property type="entry name" value="P-loop containing nucleoside triphosphate hydrolases"/>
    <property type="match status" value="1"/>
</dbReference>
<dbReference type="Pfam" id="PF13671">
    <property type="entry name" value="AAA_33"/>
    <property type="match status" value="1"/>
</dbReference>
<dbReference type="GO" id="GO:0005634">
    <property type="term" value="C:nucleus"/>
    <property type="evidence" value="ECO:0007669"/>
    <property type="project" value="TreeGrafter"/>
</dbReference>
<name>A0A443SQE6_9ACAR</name>
<dbReference type="VEuPathDB" id="VectorBase:LDEU002276"/>
<dbReference type="SMART" id="SM01162">
    <property type="entry name" value="DUF1771"/>
    <property type="match status" value="1"/>
</dbReference>
<keyword evidence="4" id="KW-1185">Reference proteome</keyword>
<dbReference type="InterPro" id="IPR052772">
    <property type="entry name" value="Endo/PolyKinase_Domain-Protein"/>
</dbReference>
<sequence length="956" mass="108942">MDGRQSKRDDHKFVIENKYFVAEGQPSNEDHNAALNLKRLQEMFADCLDADVVEMVFSECAMNVEKSLESLLVLSHESNGRANNGGLSLERTVDNSNEGRVHVQKTDFASVVKNKSNAMNVKTKSTSSSVNVCNPVDEITKCIKQNIKVLVLMRGLPGSGKSTLANQLVRSTNGAVYSTDDFFTSKNSIYQYDWSRIEEAHQWNQVRTLNAILEGITPIFIDNTNLEEWEMRPYLIMGYDNGYKLCLLEPNTVWKFKTGHLARCNKHAISKDKIERMKERFDLNITVEKMIENLKKYRKHEVQNAERSTCNEKVKTEEEEAPSKIDLDLLMVLNQNNTDSESSSRNTSEHGSFVSQETFWEKDDEFMYSDVRNTECRSTSETSENFSQPKAQRQKKSKQTSAWGHTNGEVVEDCSNVSPQTQSKGLLGSISTHNNWEFPPFPVESCNDVEKDNSVSRFVYNNCVSTQTESMDWALLEMKQSGFGKIENMSPEIPDVANYTKDDVIALPLNKNLRVIKIDRGTLTCDVPGDLTFDEKVAKLGKQFNKATESHIREVLSACHEDIDWAFNLLSEFSDEHFTEMTETRPDYLNTSDLNDKGVAQFVLRLEPAFCEQLQKAFGSVTENSITHDEGVVAISHGVAKLLHHLWKKSLKQNSFDNLLNEKLKKGGDVSVQLEQQNAKSSKQVPINLMETPKSSLKEIMDLEMALNLSWNEYYSCENDNSDAYKNLLSTKLKREQLFKTYPGIERQVLDELFEANAFKLRETISVIDQSLGVSAELSAGTEVWVAAEEVSTKTRVKSCTQFNTSIPKSDESEKQQDEELQDIRNRMYQFCKKRKELFEKARESYAGKKYAVASFYSNQARDYQNKIDTASKQVIHNILSATTSNELDLHGLHSSEVLMTVSTYLRLKMEELKRSKLKKIDVDIITGWGAHSTFAPRIKPMVLNYLQSKPKEQYR</sequence>
<dbReference type="InterPro" id="IPR027417">
    <property type="entry name" value="P-loop_NTPase"/>
</dbReference>
<dbReference type="OrthoDB" id="6511316at2759"/>
<dbReference type="InterPro" id="IPR036063">
    <property type="entry name" value="Smr_dom_sf"/>
</dbReference>
<dbReference type="InterPro" id="IPR002625">
    <property type="entry name" value="Smr_dom"/>
</dbReference>
<dbReference type="InterPro" id="IPR013899">
    <property type="entry name" value="DUF1771"/>
</dbReference>
<evidence type="ECO:0000256" key="1">
    <source>
        <dbReference type="SAM" id="MobiDB-lite"/>
    </source>
</evidence>
<dbReference type="PROSITE" id="PS50828">
    <property type="entry name" value="SMR"/>
    <property type="match status" value="1"/>
</dbReference>
<feature type="compositionally biased region" description="Polar residues" evidence="1">
    <location>
        <begin position="377"/>
        <end position="391"/>
    </location>
</feature>
<feature type="domain" description="Smr" evidence="2">
    <location>
        <begin position="888"/>
        <end position="956"/>
    </location>
</feature>
<comment type="caution">
    <text evidence="3">The sequence shown here is derived from an EMBL/GenBank/DDBJ whole genome shotgun (WGS) entry which is preliminary data.</text>
</comment>
<dbReference type="GO" id="GO:0004519">
    <property type="term" value="F:endonuclease activity"/>
    <property type="evidence" value="ECO:0007669"/>
    <property type="project" value="TreeGrafter"/>
</dbReference>
<dbReference type="Gene3D" id="1.10.8.10">
    <property type="entry name" value="DNA helicase RuvA subunit, C-terminal domain"/>
    <property type="match status" value="1"/>
</dbReference>
<dbReference type="EMBL" id="NCKV01000778">
    <property type="protein sequence ID" value="RWS29766.1"/>
    <property type="molecule type" value="Genomic_DNA"/>
</dbReference>
<evidence type="ECO:0000313" key="3">
    <source>
        <dbReference type="EMBL" id="RWS29766.1"/>
    </source>
</evidence>
<proteinExistence type="predicted"/>
<gene>
    <name evidence="3" type="ORF">B4U80_08978</name>
</gene>
<feature type="region of interest" description="Disordered" evidence="1">
    <location>
        <begin position="377"/>
        <end position="417"/>
    </location>
</feature>
<dbReference type="STRING" id="299467.A0A443SQE6"/>
<dbReference type="Gene3D" id="3.40.50.300">
    <property type="entry name" value="P-loop containing nucleotide triphosphate hydrolases"/>
    <property type="match status" value="1"/>
</dbReference>
<dbReference type="PANTHER" id="PTHR46535:SF1">
    <property type="entry name" value="NEDD4-BINDING PROTEIN 2"/>
    <property type="match status" value="1"/>
</dbReference>
<evidence type="ECO:0000313" key="4">
    <source>
        <dbReference type="Proteomes" id="UP000288716"/>
    </source>
</evidence>
<dbReference type="AlphaFoldDB" id="A0A443SQE6"/>
<organism evidence="3 4">
    <name type="scientific">Leptotrombidium deliense</name>
    <dbReference type="NCBI Taxonomy" id="299467"/>
    <lineage>
        <taxon>Eukaryota</taxon>
        <taxon>Metazoa</taxon>
        <taxon>Ecdysozoa</taxon>
        <taxon>Arthropoda</taxon>
        <taxon>Chelicerata</taxon>
        <taxon>Arachnida</taxon>
        <taxon>Acari</taxon>
        <taxon>Acariformes</taxon>
        <taxon>Trombidiformes</taxon>
        <taxon>Prostigmata</taxon>
        <taxon>Anystina</taxon>
        <taxon>Parasitengona</taxon>
        <taxon>Trombiculoidea</taxon>
        <taxon>Trombiculidae</taxon>
        <taxon>Leptotrombidium</taxon>
    </lineage>
</organism>
<dbReference type="Proteomes" id="UP000288716">
    <property type="component" value="Unassembled WGS sequence"/>
</dbReference>
<protein>
    <submittedName>
        <fullName evidence="3">NEDD4-binding protein 2-like protein</fullName>
    </submittedName>
</protein>
<dbReference type="PANTHER" id="PTHR46535">
    <property type="entry name" value="NEDD4-BINDING PROTEIN 2"/>
    <property type="match status" value="1"/>
</dbReference>
<evidence type="ECO:0000259" key="2">
    <source>
        <dbReference type="PROSITE" id="PS50828"/>
    </source>
</evidence>